<dbReference type="GeneID" id="45233185"/>
<feature type="domain" description="Regulator of ribonuclease activity B" evidence="1">
    <location>
        <begin position="11"/>
        <end position="112"/>
    </location>
</feature>
<sequence length="127" mass="15100">MSRNYELFPDDDNGNVLWQMVEDGNDLNEPHEFEFSIVFKEQSDIEKCALHLLHQEQKVSLFQEDQHTEGSDLWVLNIHVTMTPEYDDIQDLEQWFTHIAQDFGGDYDGWGCMSYLYEYEDDEPLQN</sequence>
<protein>
    <submittedName>
        <fullName evidence="2">Regulator of RNase E activity RraB</fullName>
    </submittedName>
</protein>
<evidence type="ECO:0000313" key="2">
    <source>
        <dbReference type="EMBL" id="MDQ1208537.1"/>
    </source>
</evidence>
<proteinExistence type="predicted"/>
<dbReference type="EMBL" id="JAUTBK010000002">
    <property type="protein sequence ID" value="MDQ1208537.1"/>
    <property type="molecule type" value="Genomic_DNA"/>
</dbReference>
<comment type="caution">
    <text evidence="2">The sequence shown here is derived from an EMBL/GenBank/DDBJ whole genome shotgun (WGS) entry which is preliminary data.</text>
</comment>
<evidence type="ECO:0000313" key="3">
    <source>
        <dbReference type="Proteomes" id="UP001233360"/>
    </source>
</evidence>
<dbReference type="SUPFAM" id="SSF89946">
    <property type="entry name" value="Hypothetical protein VC0424"/>
    <property type="match status" value="1"/>
</dbReference>
<keyword evidence="3" id="KW-1185">Reference proteome</keyword>
<dbReference type="Pfam" id="PF06877">
    <property type="entry name" value="RraB"/>
    <property type="match status" value="1"/>
</dbReference>
<dbReference type="InterPro" id="IPR036701">
    <property type="entry name" value="RraB-like_sf"/>
</dbReference>
<dbReference type="Proteomes" id="UP001233360">
    <property type="component" value="Unassembled WGS sequence"/>
</dbReference>
<reference evidence="2 3" key="1">
    <citation type="submission" date="2023-07" db="EMBL/GenBank/DDBJ databases">
        <title>Functional and genomic diversity of the sorghum phyllosphere microbiome.</title>
        <authorList>
            <person name="Shade A."/>
        </authorList>
    </citation>
    <scope>NUCLEOTIDE SEQUENCE [LARGE SCALE GENOMIC DNA]</scope>
    <source>
        <strain evidence="2 3">SORGH_AS_0887</strain>
    </source>
</reference>
<gene>
    <name evidence="2" type="ORF">QE380_001460</name>
</gene>
<accession>A0ABU0UVF4</accession>
<dbReference type="Gene3D" id="3.30.70.970">
    <property type="entry name" value="RraB-like"/>
    <property type="match status" value="1"/>
</dbReference>
<dbReference type="RefSeq" id="WP_004922565.1">
    <property type="nucleotide sequence ID" value="NZ_BCMA01000013.1"/>
</dbReference>
<organism evidence="2 3">
    <name type="scientific">Acinetobacter baylyi</name>
    <dbReference type="NCBI Taxonomy" id="202950"/>
    <lineage>
        <taxon>Bacteria</taxon>
        <taxon>Pseudomonadati</taxon>
        <taxon>Pseudomonadota</taxon>
        <taxon>Gammaproteobacteria</taxon>
        <taxon>Moraxellales</taxon>
        <taxon>Moraxellaceae</taxon>
        <taxon>Acinetobacter</taxon>
    </lineage>
</organism>
<dbReference type="InterPro" id="IPR009671">
    <property type="entry name" value="RraB_dom"/>
</dbReference>
<evidence type="ECO:0000259" key="1">
    <source>
        <dbReference type="Pfam" id="PF06877"/>
    </source>
</evidence>
<name>A0ABU0UVF4_ACIBI</name>